<comment type="caution">
    <text evidence="1">The sequence shown here is derived from an EMBL/GenBank/DDBJ whole genome shotgun (WGS) entry which is preliminary data.</text>
</comment>
<dbReference type="EMBL" id="QGDT01000005">
    <property type="protein sequence ID" value="PWJ57983.1"/>
    <property type="molecule type" value="Genomic_DNA"/>
</dbReference>
<protein>
    <submittedName>
        <fullName evidence="1">Uncharacterized protein</fullName>
    </submittedName>
</protein>
<organism evidence="1 2">
    <name type="scientific">Dyadobacter jejuensis</name>
    <dbReference type="NCBI Taxonomy" id="1082580"/>
    <lineage>
        <taxon>Bacteria</taxon>
        <taxon>Pseudomonadati</taxon>
        <taxon>Bacteroidota</taxon>
        <taxon>Cytophagia</taxon>
        <taxon>Cytophagales</taxon>
        <taxon>Spirosomataceae</taxon>
        <taxon>Dyadobacter</taxon>
    </lineage>
</organism>
<dbReference type="AlphaFoldDB" id="A0A316AJP0"/>
<proteinExistence type="predicted"/>
<evidence type="ECO:0000313" key="1">
    <source>
        <dbReference type="EMBL" id="PWJ57983.1"/>
    </source>
</evidence>
<reference evidence="1 2" key="1">
    <citation type="submission" date="2018-03" db="EMBL/GenBank/DDBJ databases">
        <title>Genomic Encyclopedia of Archaeal and Bacterial Type Strains, Phase II (KMG-II): from individual species to whole genera.</title>
        <authorList>
            <person name="Goeker M."/>
        </authorList>
    </citation>
    <scope>NUCLEOTIDE SEQUENCE [LARGE SCALE GENOMIC DNA]</scope>
    <source>
        <strain evidence="1 2">DSM 100346</strain>
    </source>
</reference>
<keyword evidence="2" id="KW-1185">Reference proteome</keyword>
<evidence type="ECO:0000313" key="2">
    <source>
        <dbReference type="Proteomes" id="UP000245880"/>
    </source>
</evidence>
<name>A0A316AJP0_9BACT</name>
<sequence length="32" mass="3626">MGNYTIRVEKTAAQDLKQIYKSGKKADIARVE</sequence>
<accession>A0A316AJP0</accession>
<gene>
    <name evidence="1" type="ORF">CLV98_105163</name>
</gene>
<dbReference type="Proteomes" id="UP000245880">
    <property type="component" value="Unassembled WGS sequence"/>
</dbReference>